<accession>A0A8D8A545</accession>
<reference evidence="2" key="1">
    <citation type="submission" date="2021-05" db="EMBL/GenBank/DDBJ databases">
        <authorList>
            <person name="Alioto T."/>
            <person name="Alioto T."/>
            <person name="Gomez Garrido J."/>
        </authorList>
    </citation>
    <scope>NUCLEOTIDE SEQUENCE</scope>
</reference>
<dbReference type="AlphaFoldDB" id="A0A8D8A545"/>
<feature type="region of interest" description="Disordered" evidence="1">
    <location>
        <begin position="28"/>
        <end position="60"/>
    </location>
</feature>
<proteinExistence type="predicted"/>
<evidence type="ECO:0000313" key="2">
    <source>
        <dbReference type="EMBL" id="CAG6450526.1"/>
    </source>
</evidence>
<sequence>MAVFVRKINTSNILRPFWSRLPANTFSSIPAGNGSSGDGEDNSQKERNNLHSYETVDDPSSLVKTTIVRRNAVLQQPKSPEQIPDEAAQNITKRKPEEGNSKQVLETGLSERDAKSVYWGQDGHGKSLVGYDSFQELQEIVSQHEK</sequence>
<evidence type="ECO:0000256" key="1">
    <source>
        <dbReference type="SAM" id="MobiDB-lite"/>
    </source>
</evidence>
<protein>
    <submittedName>
        <fullName evidence="2">(northern house mosquito) hypothetical protein</fullName>
    </submittedName>
</protein>
<name>A0A8D8A545_CULPI</name>
<organism evidence="2">
    <name type="scientific">Culex pipiens</name>
    <name type="common">House mosquito</name>
    <dbReference type="NCBI Taxonomy" id="7175"/>
    <lineage>
        <taxon>Eukaryota</taxon>
        <taxon>Metazoa</taxon>
        <taxon>Ecdysozoa</taxon>
        <taxon>Arthropoda</taxon>
        <taxon>Hexapoda</taxon>
        <taxon>Insecta</taxon>
        <taxon>Pterygota</taxon>
        <taxon>Neoptera</taxon>
        <taxon>Endopterygota</taxon>
        <taxon>Diptera</taxon>
        <taxon>Nematocera</taxon>
        <taxon>Culicoidea</taxon>
        <taxon>Culicidae</taxon>
        <taxon>Culicinae</taxon>
        <taxon>Culicini</taxon>
        <taxon>Culex</taxon>
        <taxon>Culex</taxon>
    </lineage>
</organism>
<feature type="region of interest" description="Disordered" evidence="1">
    <location>
        <begin position="73"/>
        <end position="124"/>
    </location>
</feature>
<dbReference type="EMBL" id="HBUE01016510">
    <property type="protein sequence ID" value="CAG6450526.1"/>
    <property type="molecule type" value="Transcribed_RNA"/>
</dbReference>